<organism evidence="8">
    <name type="scientific">Palpitomonas bilix</name>
    <dbReference type="NCBI Taxonomy" id="652834"/>
    <lineage>
        <taxon>Eukaryota</taxon>
        <taxon>Eukaryota incertae sedis</taxon>
    </lineage>
</organism>
<dbReference type="EMBL" id="HBIB01005034">
    <property type="protein sequence ID" value="CAE0240833.1"/>
    <property type="molecule type" value="Transcribed_RNA"/>
</dbReference>
<keyword evidence="7" id="KW-0812">Transmembrane</keyword>
<feature type="region of interest" description="Disordered" evidence="6">
    <location>
        <begin position="55"/>
        <end position="207"/>
    </location>
</feature>
<dbReference type="GO" id="GO:0000226">
    <property type="term" value="P:microtubule cytoskeleton organization"/>
    <property type="evidence" value="ECO:0007669"/>
    <property type="project" value="TreeGrafter"/>
</dbReference>
<dbReference type="Pfam" id="PF03133">
    <property type="entry name" value="TTL"/>
    <property type="match status" value="1"/>
</dbReference>
<accession>A0A7S3G1I1</accession>
<dbReference type="GO" id="GO:0015631">
    <property type="term" value="F:tubulin binding"/>
    <property type="evidence" value="ECO:0007669"/>
    <property type="project" value="TreeGrafter"/>
</dbReference>
<evidence type="ECO:0000256" key="4">
    <source>
        <dbReference type="ARBA" id="ARBA00041448"/>
    </source>
</evidence>
<dbReference type="Gene3D" id="3.30.470.20">
    <property type="entry name" value="ATP-grasp fold, B domain"/>
    <property type="match status" value="1"/>
</dbReference>
<keyword evidence="2" id="KW-0547">Nucleotide-binding</keyword>
<gene>
    <name evidence="8" type="ORF">PBIL07802_LOCUS2993</name>
</gene>
<dbReference type="InterPro" id="IPR004344">
    <property type="entry name" value="TTL/TTLL_fam"/>
</dbReference>
<keyword evidence="7" id="KW-1133">Transmembrane helix</keyword>
<protein>
    <recommendedName>
        <fullName evidence="4">Tubulin--tyrosine ligase-like protein 5</fullName>
    </recommendedName>
</protein>
<evidence type="ECO:0000256" key="1">
    <source>
        <dbReference type="ARBA" id="ARBA00022598"/>
    </source>
</evidence>
<proteinExistence type="predicted"/>
<dbReference type="PANTHER" id="PTHR12241:SF145">
    <property type="entry name" value="TUBULIN POLYGLUTAMYLASE TTLL5"/>
    <property type="match status" value="1"/>
</dbReference>
<keyword evidence="3" id="KW-0067">ATP-binding</keyword>
<evidence type="ECO:0000256" key="3">
    <source>
        <dbReference type="ARBA" id="ARBA00022840"/>
    </source>
</evidence>
<dbReference type="PANTHER" id="PTHR12241">
    <property type="entry name" value="TUBULIN POLYGLUTAMYLASE"/>
    <property type="match status" value="1"/>
</dbReference>
<evidence type="ECO:0000256" key="7">
    <source>
        <dbReference type="SAM" id="Phobius"/>
    </source>
</evidence>
<feature type="transmembrane region" description="Helical" evidence="7">
    <location>
        <begin position="12"/>
        <end position="35"/>
    </location>
</feature>
<dbReference type="PROSITE" id="PS51221">
    <property type="entry name" value="TTL"/>
    <property type="match status" value="1"/>
</dbReference>
<name>A0A7S3G1I1_9EUKA</name>
<feature type="compositionally biased region" description="Basic and acidic residues" evidence="6">
    <location>
        <begin position="143"/>
        <end position="160"/>
    </location>
</feature>
<keyword evidence="1" id="KW-0436">Ligase</keyword>
<dbReference type="GO" id="GO:0005524">
    <property type="term" value="F:ATP binding"/>
    <property type="evidence" value="ECO:0007669"/>
    <property type="project" value="UniProtKB-KW"/>
</dbReference>
<reference evidence="8" key="1">
    <citation type="submission" date="2021-01" db="EMBL/GenBank/DDBJ databases">
        <authorList>
            <person name="Corre E."/>
            <person name="Pelletier E."/>
            <person name="Niang G."/>
            <person name="Scheremetjew M."/>
            <person name="Finn R."/>
            <person name="Kale V."/>
            <person name="Holt S."/>
            <person name="Cochrane G."/>
            <person name="Meng A."/>
            <person name="Brown T."/>
            <person name="Cohen L."/>
        </authorList>
    </citation>
    <scope>NUCLEOTIDE SEQUENCE</scope>
    <source>
        <strain evidence="8">NIES-2562</strain>
    </source>
</reference>
<feature type="compositionally biased region" description="Basic and acidic residues" evidence="6">
    <location>
        <begin position="55"/>
        <end position="107"/>
    </location>
</feature>
<dbReference type="SUPFAM" id="SSF56059">
    <property type="entry name" value="Glutathione synthetase ATP-binding domain-like"/>
    <property type="match status" value="1"/>
</dbReference>
<feature type="compositionally biased region" description="Basic and acidic residues" evidence="6">
    <location>
        <begin position="120"/>
        <end position="134"/>
    </location>
</feature>
<evidence type="ECO:0000256" key="5">
    <source>
        <dbReference type="ARBA" id="ARBA00049274"/>
    </source>
</evidence>
<keyword evidence="7" id="KW-0472">Membrane</keyword>
<feature type="compositionally biased region" description="Low complexity" evidence="6">
    <location>
        <begin position="166"/>
        <end position="207"/>
    </location>
</feature>
<evidence type="ECO:0000256" key="2">
    <source>
        <dbReference type="ARBA" id="ARBA00022741"/>
    </source>
</evidence>
<evidence type="ECO:0000256" key="6">
    <source>
        <dbReference type="SAM" id="MobiDB-lite"/>
    </source>
</evidence>
<dbReference type="GO" id="GO:0070740">
    <property type="term" value="F:tubulin-glutamic acid ligase activity"/>
    <property type="evidence" value="ECO:0007669"/>
    <property type="project" value="TreeGrafter"/>
</dbReference>
<comment type="catalytic activity">
    <reaction evidence="5">
        <text>L-glutamyl-[protein] + L-glutamate + ATP = gamma-L-glutamyl-L-glutamyl-[protein] + ADP + phosphate + H(+)</text>
        <dbReference type="Rhea" id="RHEA:60144"/>
        <dbReference type="Rhea" id="RHEA-COMP:10208"/>
        <dbReference type="Rhea" id="RHEA-COMP:15517"/>
        <dbReference type="ChEBI" id="CHEBI:15378"/>
        <dbReference type="ChEBI" id="CHEBI:29973"/>
        <dbReference type="ChEBI" id="CHEBI:29985"/>
        <dbReference type="ChEBI" id="CHEBI:30616"/>
        <dbReference type="ChEBI" id="CHEBI:43474"/>
        <dbReference type="ChEBI" id="CHEBI:143622"/>
        <dbReference type="ChEBI" id="CHEBI:456216"/>
    </reaction>
    <physiologicalReaction direction="left-to-right" evidence="5">
        <dbReference type="Rhea" id="RHEA:60145"/>
    </physiologicalReaction>
</comment>
<sequence length="754" mass="85512">MRSRTPASRQSFPYLAFGLAFALVFGVGVVLQMLYAPPDTLATQQLTRKAGVEVEKAKERERELESLRDDVKRRVEEEQKHLAQLEAEKKGGKERGREGEKREEKGEKSRKKHDNTLISDKIEGITLERSEKKEKGRTRQKKEKVEYVRADGKPIEHEQAVEVDNTPPSTARGSSSSSSSKGGSRGHSSTHSSLSSSSSPSPPLLSTSLAQWRSDEEVVVFDNLMSDSGEYWRPVYAQWKSGRRGKHPMKYLTAKSAFLKGQLMVVDEQLQHAGYTEAGKNEAFDLLWVTRGSCDRGHYKPPYRHLHPSVKVNCFLGTRGIASKTRLPVSMKSVFGMDEAFKMLPMTFNLPEEKEQLMKEVRANPKAVWVSKTNAHRGQSVNVVEAQEIIDNPSAVLSKPIVQKYVEDPLLIDGYKFGVRVWVVPRSVDPLKVYIYKDGLTLFTTHKYESGDALKDKSMQLTNVWVNKATPGQQLVWDMAELKKYFDHSNLHLTFEQFWEFVVSTVRKNFVAIESAVANAFKNEYKGTGPRHYQNNLFELLGYDFLIDSKGKPWLLEINFTPSTATESDKSHRVKSHLLRDLFHLVHADGHDEEGGVHNVRDVDTYENREEKMVAAKRRSEKDFELFVLEHYPTRVQSVVLSSHLCPLLPSTNATYSSTVGARSHKHSKVRSMKSCISCIMLEEVEAIRQFELEYERRGNFEVVLPSAASIDDAWPFLSDVRRSDFVLNKWVKAERDAALFFESVICRSSAGGG</sequence>
<dbReference type="GO" id="GO:0036064">
    <property type="term" value="C:ciliary basal body"/>
    <property type="evidence" value="ECO:0007669"/>
    <property type="project" value="TreeGrafter"/>
</dbReference>
<evidence type="ECO:0000313" key="8">
    <source>
        <dbReference type="EMBL" id="CAE0240833.1"/>
    </source>
</evidence>
<dbReference type="AlphaFoldDB" id="A0A7S3G1I1"/>